<sequence length="202" mass="21802">MQTKFAAFVPVAVWQLARMNPAGAGTFCRVGLYISKPDLSFYYSTISPFTNPTLEAFPRMPTASGFIKSVPGGNKFTACFVIDGIQYHFSGNFNPSVQGFISNEATLDYSTEGQLTTQRDFDGKIGTHDVRFVIANGPTISGRLNMPINPDSRVRKGHMVTGLIGACFLCSFTGRGDRLPVDAEGIYGRYTGGNTSGNLASI</sequence>
<accession>A0ACC4DBU9</accession>
<keyword evidence="2" id="KW-1185">Reference proteome</keyword>
<protein>
    <submittedName>
        <fullName evidence="1">Uncharacterized protein</fullName>
    </submittedName>
</protein>
<name>A0ACC4DBU9_PURLI</name>
<dbReference type="Proteomes" id="UP001638806">
    <property type="component" value="Unassembled WGS sequence"/>
</dbReference>
<evidence type="ECO:0000313" key="2">
    <source>
        <dbReference type="Proteomes" id="UP001638806"/>
    </source>
</evidence>
<dbReference type="EMBL" id="JBGNUJ010000012">
    <property type="protein sequence ID" value="KAL3952760.1"/>
    <property type="molecule type" value="Genomic_DNA"/>
</dbReference>
<comment type="caution">
    <text evidence="1">The sequence shown here is derived from an EMBL/GenBank/DDBJ whole genome shotgun (WGS) entry which is preliminary data.</text>
</comment>
<gene>
    <name evidence="1" type="ORF">ACCO45_012703</name>
</gene>
<evidence type="ECO:0000313" key="1">
    <source>
        <dbReference type="EMBL" id="KAL3952760.1"/>
    </source>
</evidence>
<proteinExistence type="predicted"/>
<reference evidence="1" key="1">
    <citation type="submission" date="2024-12" db="EMBL/GenBank/DDBJ databases">
        <title>Comparative genomics and development of molecular markers within Purpureocillium lilacinum and among Purpureocillium species.</title>
        <authorList>
            <person name="Yeh Z.-Y."/>
            <person name="Ni N.-T."/>
            <person name="Lo P.-H."/>
            <person name="Mushyakhwo K."/>
            <person name="Lin C.-F."/>
            <person name="Nai Y.-S."/>
        </authorList>
    </citation>
    <scope>NUCLEOTIDE SEQUENCE</scope>
    <source>
        <strain evidence="1">NCHU-NPUST-175</strain>
    </source>
</reference>
<organism evidence="1 2">
    <name type="scientific">Purpureocillium lilacinum</name>
    <name type="common">Paecilomyces lilacinus</name>
    <dbReference type="NCBI Taxonomy" id="33203"/>
    <lineage>
        <taxon>Eukaryota</taxon>
        <taxon>Fungi</taxon>
        <taxon>Dikarya</taxon>
        <taxon>Ascomycota</taxon>
        <taxon>Pezizomycotina</taxon>
        <taxon>Sordariomycetes</taxon>
        <taxon>Hypocreomycetidae</taxon>
        <taxon>Hypocreales</taxon>
        <taxon>Ophiocordycipitaceae</taxon>
        <taxon>Purpureocillium</taxon>
    </lineage>
</organism>